<protein>
    <submittedName>
        <fullName evidence="4">Putative two-component system response regulator</fullName>
    </submittedName>
</protein>
<proteinExistence type="predicted"/>
<dbReference type="InterPro" id="IPR052020">
    <property type="entry name" value="Cyclic_di-GMP/3'3'-cGAMP_PDE"/>
</dbReference>
<dbReference type="InterPro" id="IPR037522">
    <property type="entry name" value="HD_GYP_dom"/>
</dbReference>
<evidence type="ECO:0000259" key="2">
    <source>
        <dbReference type="PROSITE" id="PS50110"/>
    </source>
</evidence>
<dbReference type="Gene3D" id="1.10.3210.10">
    <property type="entry name" value="Hypothetical protein af1432"/>
    <property type="match status" value="1"/>
</dbReference>
<dbReference type="Pfam" id="PF13487">
    <property type="entry name" value="HD_5"/>
    <property type="match status" value="1"/>
</dbReference>
<dbReference type="PROSITE" id="PS51832">
    <property type="entry name" value="HD_GYP"/>
    <property type="match status" value="1"/>
</dbReference>
<sequence length="393" mass="43256">MDSMLDRPEQEVILVVDDQPDNLMLMSELLMGHYQVRVASSGAKALRLAQSEPPPDLVLLDVMMPDMDGYEVCRQLKQDPRTHDIPVIFLTGLVNPKDEQHGLDLGAVDYITKPISPPVTLARIRAQLNLKANADFLRDKNEYLALEVHRRTRQLQAVQDATLEAMATLCDLRDNPHSQHLLRIELYMRLLAGALAQRQGAGGELSVESIELLARSAQLHDIGKVAVPDRVLLNPGQLDEADSLLMQSHTKVGRDALAAAEQRLGAPAEFLRYAKEIAYSHHERWDGSGYPEGLRGEQIPLSARLLALIDSYDELTSQHPYHSPLAPAEAALRILAGSGSYFDPQVAEAFSEVADGFANIATRYADGEEALGSELQRMADALGETIELTPTPP</sequence>
<reference evidence="5" key="1">
    <citation type="submission" date="2016-10" db="EMBL/GenBank/DDBJ databases">
        <authorList>
            <person name="Varghese N."/>
            <person name="Submissions S."/>
        </authorList>
    </citation>
    <scope>NUCLEOTIDE SEQUENCE [LARGE SCALE GENOMIC DNA]</scope>
    <source>
        <strain evidence="5">CCM 7469</strain>
    </source>
</reference>
<evidence type="ECO:0000313" key="4">
    <source>
        <dbReference type="EMBL" id="SDH67382.1"/>
    </source>
</evidence>
<evidence type="ECO:0000256" key="1">
    <source>
        <dbReference type="PROSITE-ProRule" id="PRU00169"/>
    </source>
</evidence>
<dbReference type="RefSeq" id="WP_090261714.1">
    <property type="nucleotide sequence ID" value="NZ_FNDS01000002.1"/>
</dbReference>
<dbReference type="CDD" id="cd19920">
    <property type="entry name" value="REC_PA4781-like"/>
    <property type="match status" value="1"/>
</dbReference>
<dbReference type="PANTHER" id="PTHR45228">
    <property type="entry name" value="CYCLIC DI-GMP PHOSPHODIESTERASE TM_0186-RELATED"/>
    <property type="match status" value="1"/>
</dbReference>
<dbReference type="SUPFAM" id="SSF52172">
    <property type="entry name" value="CheY-like"/>
    <property type="match status" value="1"/>
</dbReference>
<dbReference type="Pfam" id="PF00072">
    <property type="entry name" value="Response_reg"/>
    <property type="match status" value="1"/>
</dbReference>
<dbReference type="PROSITE" id="PS50110">
    <property type="entry name" value="RESPONSE_REGULATORY"/>
    <property type="match status" value="1"/>
</dbReference>
<evidence type="ECO:0000259" key="3">
    <source>
        <dbReference type="PROSITE" id="PS51832"/>
    </source>
</evidence>
<dbReference type="PANTHER" id="PTHR45228:SF5">
    <property type="entry name" value="CYCLIC DI-GMP PHOSPHODIESTERASE VC_1348-RELATED"/>
    <property type="match status" value="1"/>
</dbReference>
<dbReference type="Gene3D" id="3.40.50.2300">
    <property type="match status" value="1"/>
</dbReference>
<dbReference type="InterPro" id="IPR001789">
    <property type="entry name" value="Sig_transdc_resp-reg_receiver"/>
</dbReference>
<dbReference type="CDD" id="cd00077">
    <property type="entry name" value="HDc"/>
    <property type="match status" value="1"/>
</dbReference>
<dbReference type="AlphaFoldDB" id="A0A1G8EBS5"/>
<keyword evidence="5" id="KW-1185">Reference proteome</keyword>
<dbReference type="EMBL" id="FNDS01000002">
    <property type="protein sequence ID" value="SDH67382.1"/>
    <property type="molecule type" value="Genomic_DNA"/>
</dbReference>
<feature type="domain" description="Response regulatory" evidence="2">
    <location>
        <begin position="12"/>
        <end position="128"/>
    </location>
</feature>
<dbReference type="GO" id="GO:0000160">
    <property type="term" value="P:phosphorelay signal transduction system"/>
    <property type="evidence" value="ECO:0007669"/>
    <property type="project" value="InterPro"/>
</dbReference>
<evidence type="ECO:0000313" key="5">
    <source>
        <dbReference type="Proteomes" id="UP000199636"/>
    </source>
</evidence>
<feature type="domain" description="HD-GYP" evidence="3">
    <location>
        <begin position="155"/>
        <end position="366"/>
    </location>
</feature>
<dbReference type="SMART" id="SM00471">
    <property type="entry name" value="HDc"/>
    <property type="match status" value="1"/>
</dbReference>
<feature type="modified residue" description="4-aspartylphosphate" evidence="1">
    <location>
        <position position="61"/>
    </location>
</feature>
<dbReference type="SUPFAM" id="SSF109604">
    <property type="entry name" value="HD-domain/PDEase-like"/>
    <property type="match status" value="1"/>
</dbReference>
<gene>
    <name evidence="4" type="ORF">SAMN05216272_102458</name>
</gene>
<dbReference type="SMART" id="SM00448">
    <property type="entry name" value="REC"/>
    <property type="match status" value="1"/>
</dbReference>
<name>A0A1G8EBS5_9PSED</name>
<dbReference type="GO" id="GO:0008081">
    <property type="term" value="F:phosphoric diester hydrolase activity"/>
    <property type="evidence" value="ECO:0007669"/>
    <property type="project" value="UniProtKB-ARBA"/>
</dbReference>
<dbReference type="STRING" id="428992.SAMN05216272_102458"/>
<dbReference type="OrthoDB" id="9802066at2"/>
<accession>A0A1G8EBS5</accession>
<dbReference type="InterPro" id="IPR011006">
    <property type="entry name" value="CheY-like_superfamily"/>
</dbReference>
<dbReference type="InterPro" id="IPR003607">
    <property type="entry name" value="HD/PDEase_dom"/>
</dbReference>
<keyword evidence="1" id="KW-0597">Phosphoprotein</keyword>
<organism evidence="4 5">
    <name type="scientific">Pseudomonas panipatensis</name>
    <dbReference type="NCBI Taxonomy" id="428992"/>
    <lineage>
        <taxon>Bacteria</taxon>
        <taxon>Pseudomonadati</taxon>
        <taxon>Pseudomonadota</taxon>
        <taxon>Gammaproteobacteria</taxon>
        <taxon>Pseudomonadales</taxon>
        <taxon>Pseudomonadaceae</taxon>
        <taxon>Pseudomonas</taxon>
    </lineage>
</organism>
<dbReference type="Proteomes" id="UP000199636">
    <property type="component" value="Unassembled WGS sequence"/>
</dbReference>